<dbReference type="Pfam" id="PF01409">
    <property type="entry name" value="tRNA-synt_2d"/>
    <property type="match status" value="1"/>
</dbReference>
<keyword evidence="11" id="KW-0030">Aminoacyl-tRNA synthetase</keyword>
<keyword evidence="10" id="KW-0648">Protein biosynthesis</keyword>
<dbReference type="Gene3D" id="3.30.1370.240">
    <property type="match status" value="1"/>
</dbReference>
<comment type="subcellular location">
    <subcellularLocation>
        <location evidence="1">Cytoplasm</location>
    </subcellularLocation>
</comment>
<gene>
    <name evidence="13" type="ORF">IE077_000461</name>
</gene>
<dbReference type="InterPro" id="IPR002319">
    <property type="entry name" value="Phenylalanyl-tRNA_Synthase"/>
</dbReference>
<dbReference type="InterPro" id="IPR045864">
    <property type="entry name" value="aa-tRNA-synth_II/BPL/LPL"/>
</dbReference>
<dbReference type="Gene3D" id="1.10.10.2330">
    <property type="match status" value="1"/>
</dbReference>
<dbReference type="InterPro" id="IPR004529">
    <property type="entry name" value="Phe-tRNA-synth_IIc_asu"/>
</dbReference>
<keyword evidence="14" id="KW-1185">Reference proteome</keyword>
<dbReference type="NCBIfam" id="TIGR00468">
    <property type="entry name" value="pheS"/>
    <property type="match status" value="1"/>
</dbReference>
<keyword evidence="5" id="KW-0436">Ligase</keyword>
<dbReference type="Gene3D" id="1.10.10.2320">
    <property type="match status" value="1"/>
</dbReference>
<name>A0ABQ7JGF4_9APIC</name>
<feature type="domain" description="Aminoacyl-transfer RNA synthetases class-II family profile" evidence="12">
    <location>
        <begin position="381"/>
        <end position="514"/>
    </location>
</feature>
<evidence type="ECO:0000313" key="13">
    <source>
        <dbReference type="EMBL" id="KAF8823118.1"/>
    </source>
</evidence>
<keyword evidence="4" id="KW-0963">Cytoplasm</keyword>
<dbReference type="SUPFAM" id="SSF55681">
    <property type="entry name" value="Class II aaRS and biotin synthetases"/>
    <property type="match status" value="1"/>
</dbReference>
<dbReference type="EMBL" id="JADAQX010000001">
    <property type="protein sequence ID" value="KAF8823118.1"/>
    <property type="molecule type" value="Genomic_DNA"/>
</dbReference>
<evidence type="ECO:0000256" key="11">
    <source>
        <dbReference type="ARBA" id="ARBA00023146"/>
    </source>
</evidence>
<comment type="similarity">
    <text evidence="2">Belongs to the class-II aminoacyl-tRNA synthetase family. Phe-tRNA synthetase alpha subunit type 2 subfamily.</text>
</comment>
<dbReference type="CDD" id="cd00496">
    <property type="entry name" value="PheRS_alpha_core"/>
    <property type="match status" value="1"/>
</dbReference>
<reference evidence="13 14" key="1">
    <citation type="journal article" date="2020" name="bioRxiv">
        <title>Metabolic contributions of an alphaproteobacterial endosymbiont in the apicomplexan Cardiosporidium cionae.</title>
        <authorList>
            <person name="Hunter E.S."/>
            <person name="Paight C.J."/>
            <person name="Lane C.E."/>
        </authorList>
    </citation>
    <scope>NUCLEOTIDE SEQUENCE [LARGE SCALE GENOMIC DNA]</scope>
    <source>
        <strain evidence="13">ESH_2018</strain>
    </source>
</reference>
<keyword evidence="7" id="KW-0547">Nucleotide-binding</keyword>
<dbReference type="InterPro" id="IPR006195">
    <property type="entry name" value="aa-tRNA-synth_II"/>
</dbReference>
<sequence length="524" mass="60588">MAEKMMESFLAILHPLFDALNDAVLSLNSLDIAKGYYQNDHDKVVGLLKSLEAKAVLVSEMKEISMWLLTEEGEIYAKEGSPEYRIWKFIADSNQHALGADIRNHFGALADIGMNRALKNCWLRFNGENGHLESEGNDFEDTCQMHLAIIQRNSEQICKNELNMESKFEINEAILQDLKKRKLLYHKKKKYYLISKGPHFSLNLKKKVTDLTSEMLISESWRDADFKEYNFFASGKRPNKGSIHPLMKIMNKFKKILGSMGFEEMQTDRWVESSFWNFDSLFMPQQHPARDIQDTFFLKEPKFANMEMYPQEYMKRVCEMHEKGGEGSIGWRYKWSYEETSKNILRTHTTAVSARMLYSLAQEYKKVGYLLTQVPTGSFPPKRLFSIDRVFRNETLDATHLAEFHQVEGLITDKGMSIADLMGVLSTFYKRIGITELKFKPAYNPYTEPSMEIFGFHPLLKKWIEVGNSGVFRPELLLPMGIPANIQVIAWGLSLERPTMIRYNVKNIRELFGPKAVLHLSAIT</sequence>
<keyword evidence="6" id="KW-0479">Metal-binding</keyword>
<keyword evidence="8" id="KW-0067">ATP-binding</keyword>
<evidence type="ECO:0000256" key="10">
    <source>
        <dbReference type="ARBA" id="ARBA00022917"/>
    </source>
</evidence>
<evidence type="ECO:0000256" key="3">
    <source>
        <dbReference type="ARBA" id="ARBA00012814"/>
    </source>
</evidence>
<dbReference type="EC" id="6.1.1.20" evidence="3"/>
<dbReference type="PANTHER" id="PTHR11538">
    <property type="entry name" value="PHENYLALANYL-TRNA SYNTHETASE"/>
    <property type="match status" value="1"/>
</dbReference>
<evidence type="ECO:0000256" key="7">
    <source>
        <dbReference type="ARBA" id="ARBA00022741"/>
    </source>
</evidence>
<evidence type="ECO:0000259" key="12">
    <source>
        <dbReference type="PROSITE" id="PS50862"/>
    </source>
</evidence>
<proteinExistence type="inferred from homology"/>
<protein>
    <recommendedName>
        <fullName evidence="3">phenylalanine--tRNA ligase</fullName>
        <ecNumber evidence="3">6.1.1.20</ecNumber>
    </recommendedName>
</protein>
<evidence type="ECO:0000256" key="1">
    <source>
        <dbReference type="ARBA" id="ARBA00004496"/>
    </source>
</evidence>
<evidence type="ECO:0000256" key="5">
    <source>
        <dbReference type="ARBA" id="ARBA00022598"/>
    </source>
</evidence>
<dbReference type="PROSITE" id="PS50862">
    <property type="entry name" value="AA_TRNA_LIGASE_II"/>
    <property type="match status" value="1"/>
</dbReference>
<dbReference type="Proteomes" id="UP000823046">
    <property type="component" value="Unassembled WGS sequence"/>
</dbReference>
<evidence type="ECO:0000313" key="14">
    <source>
        <dbReference type="Proteomes" id="UP000823046"/>
    </source>
</evidence>
<accession>A0ABQ7JGF4</accession>
<evidence type="ECO:0000256" key="4">
    <source>
        <dbReference type="ARBA" id="ARBA00022490"/>
    </source>
</evidence>
<dbReference type="PANTHER" id="PTHR11538:SF40">
    <property type="entry name" value="PHENYLALANINE--TRNA LIGASE ALPHA SUBUNIT"/>
    <property type="match status" value="1"/>
</dbReference>
<dbReference type="NCBIfam" id="NF003210">
    <property type="entry name" value="PRK04172.1"/>
    <property type="match status" value="1"/>
</dbReference>
<evidence type="ECO:0000256" key="2">
    <source>
        <dbReference type="ARBA" id="ARBA00006703"/>
    </source>
</evidence>
<comment type="caution">
    <text evidence="13">The sequence shown here is derived from an EMBL/GenBank/DDBJ whole genome shotgun (WGS) entry which is preliminary data.</text>
</comment>
<keyword evidence="9" id="KW-0460">Magnesium</keyword>
<dbReference type="Gene3D" id="3.30.930.10">
    <property type="entry name" value="Bira Bifunctional Protein, Domain 2"/>
    <property type="match status" value="1"/>
</dbReference>
<organism evidence="13 14">
    <name type="scientific">Cardiosporidium cionae</name>
    <dbReference type="NCBI Taxonomy" id="476202"/>
    <lineage>
        <taxon>Eukaryota</taxon>
        <taxon>Sar</taxon>
        <taxon>Alveolata</taxon>
        <taxon>Apicomplexa</taxon>
        <taxon>Aconoidasida</taxon>
        <taxon>Nephromycida</taxon>
        <taxon>Cardiosporidium</taxon>
    </lineage>
</organism>
<evidence type="ECO:0000256" key="9">
    <source>
        <dbReference type="ARBA" id="ARBA00022842"/>
    </source>
</evidence>
<evidence type="ECO:0000256" key="8">
    <source>
        <dbReference type="ARBA" id="ARBA00022840"/>
    </source>
</evidence>
<evidence type="ECO:0000256" key="6">
    <source>
        <dbReference type="ARBA" id="ARBA00022723"/>
    </source>
</evidence>